<organism evidence="2">
    <name type="scientific">Chlamydomonas euryale</name>
    <dbReference type="NCBI Taxonomy" id="1486919"/>
    <lineage>
        <taxon>Eukaryota</taxon>
        <taxon>Viridiplantae</taxon>
        <taxon>Chlorophyta</taxon>
        <taxon>core chlorophytes</taxon>
        <taxon>Chlorophyceae</taxon>
        <taxon>CS clade</taxon>
        <taxon>Chlamydomonadales</taxon>
        <taxon>Chlamydomonadaceae</taxon>
        <taxon>Chlamydomonas</taxon>
    </lineage>
</organism>
<dbReference type="PANTHER" id="PTHR41752">
    <property type="entry name" value="PROFILIN"/>
    <property type="match status" value="1"/>
</dbReference>
<dbReference type="Gene3D" id="3.30.450.30">
    <property type="entry name" value="Dynein light chain 2a, cytoplasmic"/>
    <property type="match status" value="1"/>
</dbReference>
<dbReference type="EMBL" id="HBEC01012485">
    <property type="protein sequence ID" value="CAD8285712.1"/>
    <property type="molecule type" value="Transcribed_RNA"/>
</dbReference>
<protein>
    <recommendedName>
        <fullName evidence="3">Profilin</fullName>
    </recommendedName>
</protein>
<accession>A0A6U2DU31</accession>
<gene>
    <name evidence="1" type="ORF">CEUR00632_LOCUS5750</name>
    <name evidence="2" type="ORF">CEUR00632_LOCUS5751</name>
</gene>
<evidence type="ECO:0000313" key="1">
    <source>
        <dbReference type="EMBL" id="CAD8285712.1"/>
    </source>
</evidence>
<dbReference type="EMBL" id="HBEC01012486">
    <property type="protein sequence ID" value="CAD8285713.1"/>
    <property type="molecule type" value="Transcribed_RNA"/>
</dbReference>
<dbReference type="GO" id="GO:0003779">
    <property type="term" value="F:actin binding"/>
    <property type="evidence" value="ECO:0007669"/>
    <property type="project" value="InterPro"/>
</dbReference>
<dbReference type="SUPFAM" id="SSF55770">
    <property type="entry name" value="Profilin (actin-binding protein)"/>
    <property type="match status" value="1"/>
</dbReference>
<reference evidence="2" key="1">
    <citation type="submission" date="2021-01" db="EMBL/GenBank/DDBJ databases">
        <authorList>
            <person name="Corre E."/>
            <person name="Pelletier E."/>
            <person name="Niang G."/>
            <person name="Scheremetjew M."/>
            <person name="Finn R."/>
            <person name="Kale V."/>
            <person name="Holt S."/>
            <person name="Cochrane G."/>
            <person name="Meng A."/>
            <person name="Brown T."/>
            <person name="Cohen L."/>
        </authorList>
    </citation>
    <scope>NUCLEOTIDE SEQUENCE</scope>
    <source>
        <strain evidence="2">CCMP219</strain>
    </source>
</reference>
<evidence type="ECO:0008006" key="3">
    <source>
        <dbReference type="Google" id="ProtNLM"/>
    </source>
</evidence>
<dbReference type="AlphaFoldDB" id="A0A6U2DU31"/>
<name>A0A6U2DU31_9CHLO</name>
<dbReference type="InterPro" id="IPR036140">
    <property type="entry name" value="PFN_sf"/>
</dbReference>
<sequence length="131" mass="14130">MEAAAKTILKDAARVVVWDDDDNVLYSDFQANPSELKAITHVFGERDAAIKSGMVLGGTRFEVHRHHPPAVYGRTMGADPETSEGAAVIRVQSGIGGKPCYAMITYQMPNISARMVPLLQAFCDTHVAAQG</sequence>
<dbReference type="PANTHER" id="PTHR41752:SF1">
    <property type="entry name" value="PROFILIN"/>
    <property type="match status" value="1"/>
</dbReference>
<dbReference type="InterPro" id="IPR048278">
    <property type="entry name" value="PFN"/>
</dbReference>
<evidence type="ECO:0000313" key="2">
    <source>
        <dbReference type="EMBL" id="CAD8285713.1"/>
    </source>
</evidence>
<proteinExistence type="predicted"/>
<dbReference type="Pfam" id="PF00235">
    <property type="entry name" value="Profilin"/>
    <property type="match status" value="1"/>
</dbReference>